<accession>A0A344U0Q9</accession>
<dbReference type="InterPro" id="IPR050491">
    <property type="entry name" value="AmpC-like"/>
</dbReference>
<feature type="signal peptide" evidence="1">
    <location>
        <begin position="1"/>
        <end position="23"/>
    </location>
</feature>
<keyword evidence="3" id="KW-0378">Hydrolase</keyword>
<dbReference type="SUPFAM" id="SSF56601">
    <property type="entry name" value="beta-lactamase/transpeptidase-like"/>
    <property type="match status" value="1"/>
</dbReference>
<dbReference type="Gene3D" id="3.40.710.10">
    <property type="entry name" value="DD-peptidase/beta-lactamase superfamily"/>
    <property type="match status" value="1"/>
</dbReference>
<dbReference type="OrthoDB" id="5177574at2"/>
<evidence type="ECO:0000313" key="4">
    <source>
        <dbReference type="Proteomes" id="UP000252004"/>
    </source>
</evidence>
<proteinExistence type="predicted"/>
<dbReference type="Proteomes" id="UP000252004">
    <property type="component" value="Chromosome"/>
</dbReference>
<evidence type="ECO:0000259" key="2">
    <source>
        <dbReference type="Pfam" id="PF00144"/>
    </source>
</evidence>
<keyword evidence="4" id="KW-1185">Reference proteome</keyword>
<dbReference type="EMBL" id="CP030862">
    <property type="protein sequence ID" value="AXE24480.1"/>
    <property type="molecule type" value="Genomic_DNA"/>
</dbReference>
<dbReference type="KEGG" id="sgz:C0216_14355"/>
<feature type="domain" description="Beta-lactamase-related" evidence="2">
    <location>
        <begin position="53"/>
        <end position="388"/>
    </location>
</feature>
<sequence length="406" mass="42952">MSYRRVASLCVAALAAAALHVPAAVPAGAVPSAAGGCVATPASAGGPAAREIRGIVEQAKAELDLRAVQFSVAVDGQEVVTGAVGESRSGEPATPAMHFRAGSVGIVYLGIVLLQLAEEGRVRLDDPVSRWLPDLPDGDRITLKMLGTSTSGLHDYVTDPVFVKELSADPNRHWTPEELVGISIRHPLWYPPGTDWSYSHANFVLLGAALEKITGTRLDRLLQERVMGPAGLRQTRNGYTPAIPQPVLHAFTEDAEGLYVDSTYWNPSWTTAPGAVLTMDVCDLARSAQAVGAGELLSPASYRLQRDPGTAGLGHATVNCPASVCLRQTREAHFGVGVIVLDGWVMTNPSFFGYAAVQAYLPEERLAIAVSTTTGPRAPQGNTAETVARRISAALAPDRPLTPFPR</sequence>
<dbReference type="PANTHER" id="PTHR46825:SF7">
    <property type="entry name" value="D-ALANYL-D-ALANINE CARBOXYPEPTIDASE"/>
    <property type="match status" value="1"/>
</dbReference>
<reference evidence="3 4" key="1">
    <citation type="submission" date="2018-01" db="EMBL/GenBank/DDBJ databases">
        <title>Draft genome Sequence of streptomyces globosus LZH-48.</title>
        <authorList>
            <person name="Ran K."/>
            <person name="Li Z."/>
            <person name="Wei S."/>
            <person name="Dong R."/>
        </authorList>
    </citation>
    <scope>NUCLEOTIDE SEQUENCE [LARGE SCALE GENOMIC DNA]</scope>
    <source>
        <strain evidence="3 4">LZH-48</strain>
    </source>
</reference>
<gene>
    <name evidence="3" type="ORF">C0216_14355</name>
</gene>
<dbReference type="AlphaFoldDB" id="A0A344U0Q9"/>
<evidence type="ECO:0000313" key="3">
    <source>
        <dbReference type="EMBL" id="AXE24480.1"/>
    </source>
</evidence>
<feature type="chain" id="PRO_5038480830" evidence="1">
    <location>
        <begin position="24"/>
        <end position="406"/>
    </location>
</feature>
<dbReference type="GO" id="GO:0016787">
    <property type="term" value="F:hydrolase activity"/>
    <property type="evidence" value="ECO:0007669"/>
    <property type="project" value="UniProtKB-KW"/>
</dbReference>
<dbReference type="Pfam" id="PF00144">
    <property type="entry name" value="Beta-lactamase"/>
    <property type="match status" value="1"/>
</dbReference>
<evidence type="ECO:0000256" key="1">
    <source>
        <dbReference type="SAM" id="SignalP"/>
    </source>
</evidence>
<dbReference type="PANTHER" id="PTHR46825">
    <property type="entry name" value="D-ALANYL-D-ALANINE-CARBOXYPEPTIDASE/ENDOPEPTIDASE AMPH"/>
    <property type="match status" value="1"/>
</dbReference>
<keyword evidence="1" id="KW-0732">Signal</keyword>
<protein>
    <submittedName>
        <fullName evidence="3">Serine hydrolase</fullName>
    </submittedName>
</protein>
<dbReference type="InterPro" id="IPR012338">
    <property type="entry name" value="Beta-lactam/transpept-like"/>
</dbReference>
<dbReference type="InterPro" id="IPR001466">
    <property type="entry name" value="Beta-lactam-related"/>
</dbReference>
<dbReference type="RefSeq" id="WP_114055669.1">
    <property type="nucleotide sequence ID" value="NZ_CP030862.1"/>
</dbReference>
<name>A0A344U0Q9_9ACTN</name>
<organism evidence="3 4">
    <name type="scientific">Streptomyces globosus</name>
    <dbReference type="NCBI Taxonomy" id="68209"/>
    <lineage>
        <taxon>Bacteria</taxon>
        <taxon>Bacillati</taxon>
        <taxon>Actinomycetota</taxon>
        <taxon>Actinomycetes</taxon>
        <taxon>Kitasatosporales</taxon>
        <taxon>Streptomycetaceae</taxon>
        <taxon>Streptomyces</taxon>
    </lineage>
</organism>